<evidence type="ECO:0008006" key="4">
    <source>
        <dbReference type="Google" id="ProtNLM"/>
    </source>
</evidence>
<comment type="caution">
    <text evidence="2">The sequence shown here is derived from an EMBL/GenBank/DDBJ whole genome shotgun (WGS) entry which is preliminary data.</text>
</comment>
<protein>
    <recommendedName>
        <fullName evidence="4">Thioredoxin domain-containing protein</fullName>
    </recommendedName>
</protein>
<dbReference type="AlphaFoldDB" id="A0A0M0JM26"/>
<dbReference type="InterPro" id="IPR036249">
    <property type="entry name" value="Thioredoxin-like_sf"/>
</dbReference>
<keyword evidence="1" id="KW-0732">Signal</keyword>
<sequence>MLTVLSLFTSVSSFAMSHGGVGSGLGHWPDTADFAGIARASTPFMDLENSGLDSRWSSDRLTAAPRTPADFVLLTGRERTVAWRLVSSRAVGTGFDSFDSFDEEHGPLMENAARDTGARFWHVQHDRSTDELFEAYGVTHTPTVMLYDGAKELVHRAVYGASEVQRLASMLGAMAA</sequence>
<evidence type="ECO:0000256" key="1">
    <source>
        <dbReference type="SAM" id="SignalP"/>
    </source>
</evidence>
<dbReference type="EMBL" id="JWZX01002691">
    <property type="protein sequence ID" value="KOO27629.1"/>
    <property type="molecule type" value="Genomic_DNA"/>
</dbReference>
<feature type="signal peptide" evidence="1">
    <location>
        <begin position="1"/>
        <end position="19"/>
    </location>
</feature>
<name>A0A0M0JM26_9EUKA</name>
<dbReference type="SUPFAM" id="SSF52833">
    <property type="entry name" value="Thioredoxin-like"/>
    <property type="match status" value="1"/>
</dbReference>
<accession>A0A0M0JM26</accession>
<reference evidence="3" key="1">
    <citation type="journal article" date="2015" name="PLoS Genet.">
        <title>Genome Sequence and Transcriptome Analyses of Chrysochromulina tobin: Metabolic Tools for Enhanced Algal Fitness in the Prominent Order Prymnesiales (Haptophyceae).</title>
        <authorList>
            <person name="Hovde B.T."/>
            <person name="Deodato C.R."/>
            <person name="Hunsperger H.M."/>
            <person name="Ryken S.A."/>
            <person name="Yost W."/>
            <person name="Jha R.K."/>
            <person name="Patterson J."/>
            <person name="Monnat R.J. Jr."/>
            <person name="Barlow S.B."/>
            <person name="Starkenburg S.R."/>
            <person name="Cattolico R.A."/>
        </authorList>
    </citation>
    <scope>NUCLEOTIDE SEQUENCE</scope>
    <source>
        <strain evidence="3">CCMP291</strain>
    </source>
</reference>
<gene>
    <name evidence="2" type="ORF">Ctob_010063</name>
</gene>
<evidence type="ECO:0000313" key="3">
    <source>
        <dbReference type="Proteomes" id="UP000037460"/>
    </source>
</evidence>
<proteinExistence type="predicted"/>
<feature type="chain" id="PRO_5005601886" description="Thioredoxin domain-containing protein" evidence="1">
    <location>
        <begin position="20"/>
        <end position="176"/>
    </location>
</feature>
<dbReference type="Proteomes" id="UP000037460">
    <property type="component" value="Unassembled WGS sequence"/>
</dbReference>
<organism evidence="2 3">
    <name type="scientific">Chrysochromulina tobinii</name>
    <dbReference type="NCBI Taxonomy" id="1460289"/>
    <lineage>
        <taxon>Eukaryota</taxon>
        <taxon>Haptista</taxon>
        <taxon>Haptophyta</taxon>
        <taxon>Prymnesiophyceae</taxon>
        <taxon>Prymnesiales</taxon>
        <taxon>Chrysochromulinaceae</taxon>
        <taxon>Chrysochromulina</taxon>
    </lineage>
</organism>
<evidence type="ECO:0000313" key="2">
    <source>
        <dbReference type="EMBL" id="KOO27629.1"/>
    </source>
</evidence>
<keyword evidence="3" id="KW-1185">Reference proteome</keyword>